<evidence type="ECO:0000256" key="2">
    <source>
        <dbReference type="SAM" id="MobiDB-lite"/>
    </source>
</evidence>
<keyword evidence="4" id="KW-1185">Reference proteome</keyword>
<dbReference type="AlphaFoldDB" id="A0A9P6WW42"/>
<reference evidence="3" key="1">
    <citation type="journal article" date="2020" name="Microb. Genom.">
        <title>Genetic diversity of clinical and environmental Mucorales isolates obtained from an investigation of mucormycosis cases among solid organ transplant recipients.</title>
        <authorList>
            <person name="Nguyen M.H."/>
            <person name="Kaul D."/>
            <person name="Muto C."/>
            <person name="Cheng S.J."/>
            <person name="Richter R.A."/>
            <person name="Bruno V.M."/>
            <person name="Liu G."/>
            <person name="Beyhan S."/>
            <person name="Sundermann A.J."/>
            <person name="Mounaud S."/>
            <person name="Pasculle A.W."/>
            <person name="Nierman W.C."/>
            <person name="Driscoll E."/>
            <person name="Cumbie R."/>
            <person name="Clancy C.J."/>
            <person name="Dupont C.L."/>
        </authorList>
    </citation>
    <scope>NUCLEOTIDE SEQUENCE</scope>
    <source>
        <strain evidence="3">GL11</strain>
    </source>
</reference>
<evidence type="ECO:0000313" key="4">
    <source>
        <dbReference type="Proteomes" id="UP000716291"/>
    </source>
</evidence>
<organism evidence="3 4">
    <name type="scientific">Rhizopus oryzae</name>
    <name type="common">Mucormycosis agent</name>
    <name type="synonym">Rhizopus arrhizus var. delemar</name>
    <dbReference type="NCBI Taxonomy" id="64495"/>
    <lineage>
        <taxon>Eukaryota</taxon>
        <taxon>Fungi</taxon>
        <taxon>Fungi incertae sedis</taxon>
        <taxon>Mucoromycota</taxon>
        <taxon>Mucoromycotina</taxon>
        <taxon>Mucoromycetes</taxon>
        <taxon>Mucorales</taxon>
        <taxon>Mucorineae</taxon>
        <taxon>Rhizopodaceae</taxon>
        <taxon>Rhizopus</taxon>
    </lineage>
</organism>
<evidence type="ECO:0000313" key="3">
    <source>
        <dbReference type="EMBL" id="KAG1297742.1"/>
    </source>
</evidence>
<comment type="caution">
    <text evidence="3">The sequence shown here is derived from an EMBL/GenBank/DDBJ whole genome shotgun (WGS) entry which is preliminary data.</text>
</comment>
<keyword evidence="1" id="KW-0175">Coiled coil</keyword>
<dbReference type="EMBL" id="JAANQT010004674">
    <property type="protein sequence ID" value="KAG1297742.1"/>
    <property type="molecule type" value="Genomic_DNA"/>
</dbReference>
<accession>A0A9P6WW42</accession>
<protein>
    <submittedName>
        <fullName evidence="3">Uncharacterized protein</fullName>
    </submittedName>
</protein>
<feature type="region of interest" description="Disordered" evidence="2">
    <location>
        <begin position="84"/>
        <end position="118"/>
    </location>
</feature>
<feature type="compositionally biased region" description="Low complexity" evidence="2">
    <location>
        <begin position="88"/>
        <end position="105"/>
    </location>
</feature>
<gene>
    <name evidence="3" type="ORF">G6F64_013031</name>
</gene>
<evidence type="ECO:0000256" key="1">
    <source>
        <dbReference type="SAM" id="Coils"/>
    </source>
</evidence>
<feature type="coiled-coil region" evidence="1">
    <location>
        <begin position="28"/>
        <end position="65"/>
    </location>
</feature>
<sequence>MSTTRNTRGSKILNAAAGPNSPDLEVTVQNLSHALEAVTARLSALEQLKLELETLRGENARLAETNLSQANEIASLRAQLAAKSTGVPTSTPSSNAAVSSAAAPNGAKESVPSPSLGTAASSWATVVSRSAKNKLRRRAAAARGFQPVSGEQGFEYVYIPRSRRMTYTEARRRLSRLGVDSWRILDVCYPAHSVVGLLVHLQYKPALLSLLEKAKIPTLDTFDPLDPANLADPKFDSVSAEERSHAISLINDDRSRKALERLRYPVAVSVSRYLLAQALVSDETVSEVLSAKEDRPKTIRHYDDMAEDMALDDYEHHRPASRSSFGSL</sequence>
<proteinExistence type="predicted"/>
<name>A0A9P6WW42_RHIOR</name>
<dbReference type="Proteomes" id="UP000716291">
    <property type="component" value="Unassembled WGS sequence"/>
</dbReference>